<feature type="domain" description="DUF676" evidence="1">
    <location>
        <begin position="29"/>
        <end position="173"/>
    </location>
</feature>
<dbReference type="SUPFAM" id="SSF53474">
    <property type="entry name" value="alpha/beta-Hydrolases"/>
    <property type="match status" value="1"/>
</dbReference>
<dbReference type="Gene3D" id="3.40.50.1820">
    <property type="entry name" value="alpha/beta hydrolase"/>
    <property type="match status" value="1"/>
</dbReference>
<dbReference type="PANTHER" id="PTHR12482">
    <property type="entry name" value="LIPASE ROG1-RELATED-RELATED"/>
    <property type="match status" value="1"/>
</dbReference>
<name>A0AAX2A8V1_9BACT</name>
<evidence type="ECO:0000313" key="3">
    <source>
        <dbReference type="Proteomes" id="UP000289193"/>
    </source>
</evidence>
<dbReference type="InterPro" id="IPR007751">
    <property type="entry name" value="DUF676_lipase-like"/>
</dbReference>
<dbReference type="EMBL" id="PDKM01000002">
    <property type="protein sequence ID" value="RXK10677.1"/>
    <property type="molecule type" value="Genomic_DNA"/>
</dbReference>
<proteinExistence type="predicted"/>
<dbReference type="InterPro" id="IPR044294">
    <property type="entry name" value="Lipase-like"/>
</dbReference>
<evidence type="ECO:0000259" key="1">
    <source>
        <dbReference type="Pfam" id="PF05057"/>
    </source>
</evidence>
<dbReference type="InterPro" id="IPR029058">
    <property type="entry name" value="AB_hydrolase_fold"/>
</dbReference>
<accession>A0AAX2A8V1</accession>
<keyword evidence="3" id="KW-1185">Reference proteome</keyword>
<gene>
    <name evidence="2" type="ORF">CRV05_05195</name>
</gene>
<dbReference type="Gene3D" id="2.80.10.50">
    <property type="match status" value="1"/>
</dbReference>
<dbReference type="Proteomes" id="UP000289193">
    <property type="component" value="Unassembled WGS sequence"/>
</dbReference>
<dbReference type="PANTHER" id="PTHR12482:SF5">
    <property type="entry name" value="DUF676 DOMAIN-CONTAINING PROTEIN"/>
    <property type="match status" value="1"/>
</dbReference>
<sequence>MFEHFLAQIWHTILYIKGFKIKLEKTIDNNNRHLVIFIHGLTGSKDTFKNENDEYFSEFFSNKIKSVADIAYFVYPSSANIKKYISTLLAKIPKVNKYFVKKYNEDLEVIINHLSELVSLEIPNYEKISFIGHSMGGLIAKGVLINHLNHLNKFNFYITLATPHRGGNFAKIGSFFNNHITALKKDSPFLLKLDTDYEVKINKINTHYYRAIFDKYVTRESSHPIHHNIRPTSIECNHTEIAKPIDNYELGELIQHINLLLEDFLNLKDISFSNNFKESNLFQGIGYSIVDIQHQNNDNYVLLSKFDKTRNVLLKLNENFEIDTSFSNNGIFEYSEYENIDLKKILFDDEFIYIIGHIVINKYFSICILKLKKSNSSFSIKFYDEQFADHRYAMDSIMNLNNDIFTVGKSFKNEQLYLTKIKSNGNIDTIFEENLNNNNFMDNVWLNTIIQKDNYIIVAGRDNNHSAYIDKFFDNGQIDLNFGNNGKVIIKGFLRVEKLAFDSKDNIFIVGVQNEARVVKIKKDGNIDLGFGNNGIFDCIANERTEAVDILVLENDDFIISGHEYDGNSYQNALVAYCKKDGILNEKYFNNGILSFTNNNKCSAKKTMLIKNDLYVFTEYNISYGHNNRIKTSINKFALQVF</sequence>
<reference evidence="2 3" key="1">
    <citation type="submission" date="2017-10" db="EMBL/GenBank/DDBJ databases">
        <title>Genomics of the genus Arcobacter.</title>
        <authorList>
            <person name="Perez-Cataluna A."/>
            <person name="Figueras M.J."/>
        </authorList>
    </citation>
    <scope>NUCLEOTIDE SEQUENCE [LARGE SCALE GENOMIC DNA]</scope>
    <source>
        <strain evidence="2 3">CECT 7835</strain>
    </source>
</reference>
<dbReference type="Pfam" id="PF05057">
    <property type="entry name" value="DUF676"/>
    <property type="match status" value="1"/>
</dbReference>
<dbReference type="AlphaFoldDB" id="A0AAX2A8V1"/>
<protein>
    <recommendedName>
        <fullName evidence="1">DUF676 domain-containing protein</fullName>
    </recommendedName>
</protein>
<evidence type="ECO:0000313" key="2">
    <source>
        <dbReference type="EMBL" id="RXK10677.1"/>
    </source>
</evidence>
<comment type="caution">
    <text evidence="2">The sequence shown here is derived from an EMBL/GenBank/DDBJ whole genome shotgun (WGS) entry which is preliminary data.</text>
</comment>
<organism evidence="2 3">
    <name type="scientific">Halarcobacter bivalviorum</name>
    <dbReference type="NCBI Taxonomy" id="663364"/>
    <lineage>
        <taxon>Bacteria</taxon>
        <taxon>Pseudomonadati</taxon>
        <taxon>Campylobacterota</taxon>
        <taxon>Epsilonproteobacteria</taxon>
        <taxon>Campylobacterales</taxon>
        <taxon>Arcobacteraceae</taxon>
        <taxon>Halarcobacter</taxon>
    </lineage>
</organism>